<dbReference type="CDD" id="cd06380">
    <property type="entry name" value="PBP1_iGluR_AMPA"/>
    <property type="match status" value="1"/>
</dbReference>
<evidence type="ECO:0000256" key="6">
    <source>
        <dbReference type="ARBA" id="ARBA00022989"/>
    </source>
</evidence>
<keyword evidence="3" id="KW-1003">Cell membrane</keyword>
<keyword evidence="2" id="KW-0813">Transport</keyword>
<sequence>MLPSGRLLFMEMGNAFVNIFICFAVALAYTQNIPIGIIVDSSETEIIAVLKRLLDIHNSKDGGTNRVVLTASWYSADIDNNCDLIKAICRRLETGVFLLLGSSSSRSYNIIQSYSHALHVPYVVYSPTTNHESDGYDYDVTVSPSYVRAVVDVIKFFNWEKVYYVFDSDNALWELQRLHDAFSPKGGVIFDGRRVRNVTSSHDFLRQLDRFSTSSSVKRIVLNLSSREAYQRILNQIVDVGMNRDNYHYLLAGPYVDSLDLHSFLYGGVNVTGFRLPIDPAEVTTFMPRATTPASGPPTAAPKISIDAALAGDAFRLVQKALQDLLESNASRHIFKTFRHSELYNNGTKGIQCWRDPPVPWMHGPAIRDALLKAKVKGMTGPIVVDQHGVRVNTKLDIMHLEYRTTLRSIGTWEHGVGVRTNRTRPAPTSVFLDVNRTRIVTTILENPFVMRKCPPDGTPCSGNEQFEGYCVDLLKKISVLLKFDYAIRLVADRNYGARSENGSWNGMIGELLTGKADMAIAALTITEIRERFVDFSKPFMNLGTSIMIKKPDKEKGGVFSFKNPLSDGVWVSILLGFIGVSTVLYLVGRFSPYEWDTSQPRRPPEEEKRPAFNLANTLWFSLGALMQQGSDIYPRSISGRIVGSAWWFFTLIIISSYTANLAAFLTIERMEVPINSADDLAKQTDIRYGIISNGSTEEFFKNSNVPVYSKMWSFMKDSEPSVFVSSTNEGIQRVRDSKGKYAFLLDSTFNEYHNQRKPCNTMKVGRDLDVKGYGIATPRGSDLRAEINIVVLQLNEIGELLKLYQKWWYDKGQCAPDAGKDSSTTSALTLSNVSGIFHILIGGLILAMLTAFFDFIIKTRLRRTKKIKVVLKTSGSQQDTIDFTQYRLQRRSSDENGDCRYATLDMAHDLTHDVTVEVEHRRSRHHDEIL</sequence>
<evidence type="ECO:0000256" key="16">
    <source>
        <dbReference type="ARBA" id="ARBA00072754"/>
    </source>
</evidence>
<feature type="transmembrane region" description="Helical" evidence="20">
    <location>
        <begin position="569"/>
        <end position="588"/>
    </location>
</feature>
<keyword evidence="14" id="KW-0407">Ion channel</keyword>
<dbReference type="Gene3D" id="3.40.50.2300">
    <property type="match status" value="2"/>
</dbReference>
<evidence type="ECO:0000256" key="13">
    <source>
        <dbReference type="ARBA" id="ARBA00023286"/>
    </source>
</evidence>
<dbReference type="FunFam" id="3.40.190.10:FF:000060">
    <property type="entry name" value="Glutamate receptor ionotropic, kainate 1"/>
    <property type="match status" value="1"/>
</dbReference>
<dbReference type="FunFam" id="3.40.190.10:FF:000001">
    <property type="entry name" value="Glutamate receptor ionotropic, kainate 2"/>
    <property type="match status" value="1"/>
</dbReference>
<evidence type="ECO:0000313" key="23">
    <source>
        <dbReference type="Proteomes" id="UP001165740"/>
    </source>
</evidence>
<dbReference type="Proteomes" id="UP001165740">
    <property type="component" value="Chromosome 8"/>
</dbReference>
<evidence type="ECO:0000259" key="21">
    <source>
        <dbReference type="SMART" id="SM00079"/>
    </source>
</evidence>
<feature type="binding site" evidence="17">
    <location>
        <position position="747"/>
    </location>
    <ligand>
        <name>L-glutamate</name>
        <dbReference type="ChEBI" id="CHEBI:29985"/>
    </ligand>
</feature>
<keyword evidence="9 20" id="KW-0472">Membrane</keyword>
<dbReference type="GO" id="GO:0022824">
    <property type="term" value="F:transmitter-gated monoatomic ion channel activity"/>
    <property type="evidence" value="ECO:0007669"/>
    <property type="project" value="UniProtKB-ARBA"/>
</dbReference>
<keyword evidence="7" id="KW-0770">Synapse</keyword>
<evidence type="ECO:0000313" key="24">
    <source>
        <dbReference type="RefSeq" id="XP_055893734.1"/>
    </source>
</evidence>
<dbReference type="OMA" id="DHYEGNE"/>
<evidence type="ECO:0000256" key="10">
    <source>
        <dbReference type="ARBA" id="ARBA00023170"/>
    </source>
</evidence>
<protein>
    <recommendedName>
        <fullName evidence="16">Glutamate receptor 1</fullName>
    </recommendedName>
</protein>
<keyword evidence="10" id="KW-0675">Receptor</keyword>
<dbReference type="InterPro" id="IPR001320">
    <property type="entry name" value="Iontro_rcpt_C"/>
</dbReference>
<evidence type="ECO:0000256" key="8">
    <source>
        <dbReference type="ARBA" id="ARBA00023065"/>
    </source>
</evidence>
<feature type="binding site" evidence="17">
    <location>
        <position position="530"/>
    </location>
    <ligand>
        <name>L-glutamate</name>
        <dbReference type="ChEBI" id="CHEBI:29985"/>
    </ligand>
</feature>
<evidence type="ECO:0000256" key="3">
    <source>
        <dbReference type="ARBA" id="ARBA00022475"/>
    </source>
</evidence>
<feature type="disulfide bond" evidence="19">
    <location>
        <begin position="760"/>
        <end position="815"/>
    </location>
</feature>
<dbReference type="PANTHER" id="PTHR18966">
    <property type="entry name" value="IONOTROPIC GLUTAMATE RECEPTOR"/>
    <property type="match status" value="1"/>
</dbReference>
<evidence type="ECO:0000256" key="20">
    <source>
        <dbReference type="SAM" id="Phobius"/>
    </source>
</evidence>
<dbReference type="AlphaFoldDB" id="A0A9W3B2N6"/>
<evidence type="ECO:0000259" key="22">
    <source>
        <dbReference type="SMART" id="SM00918"/>
    </source>
</evidence>
<keyword evidence="23" id="KW-1185">Reference proteome</keyword>
<dbReference type="InterPro" id="IPR001508">
    <property type="entry name" value="Iono_Glu_rcpt_met"/>
</dbReference>
<keyword evidence="13" id="KW-1071">Ligand-gated ion channel</keyword>
<dbReference type="GO" id="GO:0007166">
    <property type="term" value="P:cell surface receptor signaling pathway"/>
    <property type="evidence" value="ECO:0007669"/>
    <property type="project" value="UniProtKB-ARBA"/>
</dbReference>
<keyword evidence="8" id="KW-0406">Ion transport</keyword>
<evidence type="ECO:0000256" key="4">
    <source>
        <dbReference type="ARBA" id="ARBA00022692"/>
    </source>
</evidence>
<feature type="site" description="Interaction with the cone snail toxin Con-ikot-ikot" evidence="18">
    <location>
        <position position="702"/>
    </location>
</feature>
<dbReference type="Gene3D" id="1.10.287.70">
    <property type="match status" value="1"/>
</dbReference>
<dbReference type="SMART" id="SM00918">
    <property type="entry name" value="Lig_chan-Glu_bd"/>
    <property type="match status" value="1"/>
</dbReference>
<feature type="site" description="Interaction with the cone snail toxin Con-ikot-ikot" evidence="18">
    <location>
        <position position="499"/>
    </location>
</feature>
<evidence type="ECO:0000256" key="5">
    <source>
        <dbReference type="ARBA" id="ARBA00022729"/>
    </source>
</evidence>
<feature type="binding site" evidence="17">
    <location>
        <position position="697"/>
    </location>
    <ligand>
        <name>L-glutamate</name>
        <dbReference type="ChEBI" id="CHEBI:29985"/>
    </ligand>
</feature>
<name>A0A9W3B2N6_BIOGL</name>
<evidence type="ECO:0000256" key="12">
    <source>
        <dbReference type="ARBA" id="ARBA00023257"/>
    </source>
</evidence>
<dbReference type="InterPro" id="IPR015683">
    <property type="entry name" value="Ionotropic_Glu_rcpt"/>
</dbReference>
<feature type="domain" description="Ionotropic glutamate receptor C-terminal" evidence="21">
    <location>
        <begin position="438"/>
        <end position="811"/>
    </location>
</feature>
<feature type="binding site" evidence="17">
    <location>
        <position position="525"/>
    </location>
    <ligand>
        <name>L-glutamate</name>
        <dbReference type="ChEBI" id="CHEBI:29985"/>
    </ligand>
</feature>
<gene>
    <name evidence="24" type="primary">LOC106067466</name>
</gene>
<evidence type="ECO:0000256" key="2">
    <source>
        <dbReference type="ARBA" id="ARBA00022448"/>
    </source>
</evidence>
<evidence type="ECO:0000256" key="14">
    <source>
        <dbReference type="ARBA" id="ARBA00023303"/>
    </source>
</evidence>
<dbReference type="InterPro" id="IPR001828">
    <property type="entry name" value="ANF_lig-bd_rcpt"/>
</dbReference>
<dbReference type="Pfam" id="PF00060">
    <property type="entry name" value="Lig_chan"/>
    <property type="match status" value="1"/>
</dbReference>
<feature type="binding site" evidence="17">
    <location>
        <position position="696"/>
    </location>
    <ligand>
        <name>L-glutamate</name>
        <dbReference type="ChEBI" id="CHEBI:29985"/>
    </ligand>
</feature>
<dbReference type="GO" id="GO:0045211">
    <property type="term" value="C:postsynaptic membrane"/>
    <property type="evidence" value="ECO:0007669"/>
    <property type="project" value="UniProtKB-SubCell"/>
</dbReference>
<feature type="transmembrane region" description="Helical" evidence="20">
    <location>
        <begin position="836"/>
        <end position="858"/>
    </location>
</feature>
<dbReference type="OrthoDB" id="5984008at2759"/>
<evidence type="ECO:0000256" key="15">
    <source>
        <dbReference type="ARBA" id="ARBA00034104"/>
    </source>
</evidence>
<keyword evidence="4 20" id="KW-0812">Transmembrane</keyword>
<dbReference type="Pfam" id="PF10613">
    <property type="entry name" value="Lig_chan-Glu_bd"/>
    <property type="match status" value="1"/>
</dbReference>
<evidence type="ECO:0000256" key="1">
    <source>
        <dbReference type="ARBA" id="ARBA00008685"/>
    </source>
</evidence>
<comment type="subcellular location">
    <subcellularLocation>
        <location evidence="15">Postsynaptic cell membrane</location>
        <topology evidence="15">Multi-pass membrane protein</topology>
    </subcellularLocation>
</comment>
<evidence type="ECO:0000256" key="18">
    <source>
        <dbReference type="PIRSR" id="PIRSR601508-2"/>
    </source>
</evidence>
<dbReference type="SUPFAM" id="SSF53822">
    <property type="entry name" value="Periplasmic binding protein-like I"/>
    <property type="match status" value="1"/>
</dbReference>
<keyword evidence="6 20" id="KW-1133">Transmembrane helix</keyword>
<dbReference type="SMART" id="SM00079">
    <property type="entry name" value="PBPe"/>
    <property type="match status" value="1"/>
</dbReference>
<feature type="site" description="Crucial to convey clamshell closure to channel opening" evidence="18">
    <location>
        <position position="675"/>
    </location>
</feature>
<dbReference type="RefSeq" id="XP_055893734.1">
    <property type="nucleotide sequence ID" value="XM_056037759.1"/>
</dbReference>
<evidence type="ECO:0000256" key="17">
    <source>
        <dbReference type="PIRSR" id="PIRSR601508-1"/>
    </source>
</evidence>
<dbReference type="InterPro" id="IPR019594">
    <property type="entry name" value="Glu/Gly-bd"/>
</dbReference>
<feature type="transmembrane region" description="Helical" evidence="20">
    <location>
        <begin position="646"/>
        <end position="668"/>
    </location>
</feature>
<organism evidence="23 24">
    <name type="scientific">Biomphalaria glabrata</name>
    <name type="common">Bloodfluke planorb</name>
    <name type="synonym">Freshwater snail</name>
    <dbReference type="NCBI Taxonomy" id="6526"/>
    <lineage>
        <taxon>Eukaryota</taxon>
        <taxon>Metazoa</taxon>
        <taxon>Spiralia</taxon>
        <taxon>Lophotrochozoa</taxon>
        <taxon>Mollusca</taxon>
        <taxon>Gastropoda</taxon>
        <taxon>Heterobranchia</taxon>
        <taxon>Euthyneura</taxon>
        <taxon>Panpulmonata</taxon>
        <taxon>Hygrophila</taxon>
        <taxon>Lymnaeoidea</taxon>
        <taxon>Planorbidae</taxon>
        <taxon>Biomphalaria</taxon>
    </lineage>
</organism>
<keyword evidence="11" id="KW-0325">Glycoprotein</keyword>
<dbReference type="Gene3D" id="3.40.190.10">
    <property type="entry name" value="Periplasmic binding protein-like II"/>
    <property type="match status" value="2"/>
</dbReference>
<feature type="domain" description="Ionotropic glutamate receptor L-glutamate and glycine-binding" evidence="22">
    <location>
        <begin position="448"/>
        <end position="514"/>
    </location>
</feature>
<dbReference type="Pfam" id="PF01094">
    <property type="entry name" value="ANF_receptor"/>
    <property type="match status" value="1"/>
</dbReference>
<feature type="disulfide bond" evidence="19">
    <location>
        <begin position="89"/>
        <end position="353"/>
    </location>
</feature>
<feature type="transmembrane region" description="Helical" evidence="20">
    <location>
        <begin position="7"/>
        <end position="29"/>
    </location>
</feature>
<evidence type="ECO:0000256" key="19">
    <source>
        <dbReference type="PIRSR" id="PIRSR601508-3"/>
    </source>
</evidence>
<dbReference type="SUPFAM" id="SSF53850">
    <property type="entry name" value="Periplasmic binding protein-like II"/>
    <property type="match status" value="1"/>
</dbReference>
<dbReference type="FunFam" id="1.10.287.70:FF:000064">
    <property type="entry name" value="Glutamate receptor ionotropic, kainate"/>
    <property type="match status" value="1"/>
</dbReference>
<comment type="similarity">
    <text evidence="1">Belongs to the glutamate-gated ion channel (TC 1.A.10.1) family.</text>
</comment>
<dbReference type="GeneID" id="106067466"/>
<dbReference type="GO" id="GO:0034702">
    <property type="term" value="C:monoatomic ion channel complex"/>
    <property type="evidence" value="ECO:0007669"/>
    <property type="project" value="UniProtKB-ARBA"/>
</dbReference>
<reference evidence="24" key="1">
    <citation type="submission" date="2025-08" db="UniProtKB">
        <authorList>
            <consortium name="RefSeq"/>
        </authorList>
    </citation>
    <scope>IDENTIFICATION</scope>
</reference>
<proteinExistence type="inferred from homology"/>
<dbReference type="GO" id="GO:0004888">
    <property type="term" value="F:transmembrane signaling receptor activity"/>
    <property type="evidence" value="ECO:0007669"/>
    <property type="project" value="UniProtKB-ARBA"/>
</dbReference>
<evidence type="ECO:0000256" key="7">
    <source>
        <dbReference type="ARBA" id="ARBA00023018"/>
    </source>
</evidence>
<accession>A0A9W3B2N6</accession>
<keyword evidence="19" id="KW-1015">Disulfide bond</keyword>
<dbReference type="InterPro" id="IPR028082">
    <property type="entry name" value="Peripla_BP_I"/>
</dbReference>
<evidence type="ECO:0000256" key="9">
    <source>
        <dbReference type="ARBA" id="ARBA00023136"/>
    </source>
</evidence>
<keyword evidence="5" id="KW-0732">Signal</keyword>
<keyword evidence="12" id="KW-0628">Postsynaptic cell membrane</keyword>
<dbReference type="PRINTS" id="PR00177">
    <property type="entry name" value="NMDARECEPTOR"/>
</dbReference>
<evidence type="ECO:0000256" key="11">
    <source>
        <dbReference type="ARBA" id="ARBA00023180"/>
    </source>
</evidence>